<dbReference type="PANTHER" id="PTHR22937:SF224">
    <property type="entry name" value="E3 UBIQUITIN-PROTEIN LIGASE MBR1-RELATED"/>
    <property type="match status" value="1"/>
</dbReference>
<evidence type="ECO:0000256" key="3">
    <source>
        <dbReference type="ARBA" id="ARBA00022679"/>
    </source>
</evidence>
<dbReference type="SUPFAM" id="SSF57850">
    <property type="entry name" value="RING/U-box"/>
    <property type="match status" value="1"/>
</dbReference>
<dbReference type="PROSITE" id="PS50089">
    <property type="entry name" value="ZF_RING_2"/>
    <property type="match status" value="1"/>
</dbReference>
<dbReference type="InterPro" id="IPR013083">
    <property type="entry name" value="Znf_RING/FYVE/PHD"/>
</dbReference>
<proteinExistence type="predicted"/>
<evidence type="ECO:0000256" key="4">
    <source>
        <dbReference type="ARBA" id="ARBA00022723"/>
    </source>
</evidence>
<evidence type="ECO:0000256" key="8">
    <source>
        <dbReference type="PROSITE-ProRule" id="PRU00175"/>
    </source>
</evidence>
<evidence type="ECO:0000256" key="9">
    <source>
        <dbReference type="SAM" id="MobiDB-lite"/>
    </source>
</evidence>
<protein>
    <recommendedName>
        <fullName evidence="2">RING-type E3 ubiquitin transferase</fullName>
        <ecNumber evidence="2">2.3.2.27</ecNumber>
    </recommendedName>
</protein>
<sequence>MAYRNIICTHQISGLEPEEGHTQGNPIDFPNRSAPLSISASNASNIEIQHYRSYHNRTMYPGNQYNYIPNCHPIPNLDVGSSLTSNFYNPHIGPSSSSRVFAIPSPIEHQAIVAANMDGFGRNGNLVESARESSKRKIMESFPGNYCAFNGFPSSSSSSYESDVPSPNAATFTPLEYRGGENIQPPEEYSRTVRDLPIVHHNNYLSPANYGGQSFQPSTNTWVAQNGNTMSHGGMHWNYVNGTSDVHGSLHHGSIPYFHQNQPPLQSMQPHGLVHHTDMPANYQHPFHNLLIGGLNPSNSGPHLGHRFPPFPSNAEHIYRNPWHLIQGNAEFNRGSVRMVPSEHAAFAEFSGVDEHRDMRLDVDSMTYEELLALEEQIGDVNTGLTEEFISKNLRTSKYIPWLKPSLSDKESKSDRENEACVICQVEYKERETIATLDCGHKYHRTCIKQWLLLKNLCPICKVSALSIDSREGRGCLE</sequence>
<dbReference type="GO" id="GO:0061630">
    <property type="term" value="F:ubiquitin protein ligase activity"/>
    <property type="evidence" value="ECO:0007669"/>
    <property type="project" value="UniProtKB-EC"/>
</dbReference>
<evidence type="ECO:0000256" key="6">
    <source>
        <dbReference type="ARBA" id="ARBA00022786"/>
    </source>
</evidence>
<evidence type="ECO:0000256" key="5">
    <source>
        <dbReference type="ARBA" id="ARBA00022771"/>
    </source>
</evidence>
<evidence type="ECO:0000256" key="2">
    <source>
        <dbReference type="ARBA" id="ARBA00012483"/>
    </source>
</evidence>
<dbReference type="SMART" id="SM00184">
    <property type="entry name" value="RING"/>
    <property type="match status" value="1"/>
</dbReference>
<dbReference type="Gene3D" id="3.30.40.10">
    <property type="entry name" value="Zinc/RING finger domain, C3HC4 (zinc finger)"/>
    <property type="match status" value="1"/>
</dbReference>
<dbReference type="Pfam" id="PF13639">
    <property type="entry name" value="zf-RING_2"/>
    <property type="match status" value="1"/>
</dbReference>
<dbReference type="AlphaFoldDB" id="A0A6V7QY99"/>
<dbReference type="InterPro" id="IPR001841">
    <property type="entry name" value="Znf_RING"/>
</dbReference>
<gene>
    <name evidence="11" type="ORF">CB5_LOCUS31310</name>
</gene>
<evidence type="ECO:0000313" key="11">
    <source>
        <dbReference type="EMBL" id="CAD1848099.1"/>
    </source>
</evidence>
<dbReference type="PANTHER" id="PTHR22937">
    <property type="entry name" value="E3 UBIQUITIN-PROTEIN LIGASE RNF165"/>
    <property type="match status" value="1"/>
</dbReference>
<dbReference type="GO" id="GO:0008270">
    <property type="term" value="F:zinc ion binding"/>
    <property type="evidence" value="ECO:0007669"/>
    <property type="project" value="UniProtKB-KW"/>
</dbReference>
<comment type="catalytic activity">
    <reaction evidence="1">
        <text>S-ubiquitinyl-[E2 ubiquitin-conjugating enzyme]-L-cysteine + [acceptor protein]-L-lysine = [E2 ubiquitin-conjugating enzyme]-L-cysteine + N(6)-ubiquitinyl-[acceptor protein]-L-lysine.</text>
        <dbReference type="EC" id="2.3.2.27"/>
    </reaction>
</comment>
<organism evidence="11">
    <name type="scientific">Ananas comosus var. bracteatus</name>
    <name type="common">red pineapple</name>
    <dbReference type="NCBI Taxonomy" id="296719"/>
    <lineage>
        <taxon>Eukaryota</taxon>
        <taxon>Viridiplantae</taxon>
        <taxon>Streptophyta</taxon>
        <taxon>Embryophyta</taxon>
        <taxon>Tracheophyta</taxon>
        <taxon>Spermatophyta</taxon>
        <taxon>Magnoliopsida</taxon>
        <taxon>Liliopsida</taxon>
        <taxon>Poales</taxon>
        <taxon>Bromeliaceae</taxon>
        <taxon>Bromelioideae</taxon>
        <taxon>Ananas</taxon>
    </lineage>
</organism>
<keyword evidence="3" id="KW-0808">Transferase</keyword>
<feature type="domain" description="RING-type" evidence="10">
    <location>
        <begin position="421"/>
        <end position="462"/>
    </location>
</feature>
<evidence type="ECO:0000259" key="10">
    <source>
        <dbReference type="PROSITE" id="PS50089"/>
    </source>
</evidence>
<dbReference type="EC" id="2.3.2.27" evidence="2"/>
<feature type="region of interest" description="Disordered" evidence="9">
    <location>
        <begin position="160"/>
        <end position="183"/>
    </location>
</feature>
<keyword evidence="7" id="KW-0862">Zinc</keyword>
<evidence type="ECO:0000256" key="7">
    <source>
        <dbReference type="ARBA" id="ARBA00022833"/>
    </source>
</evidence>
<keyword evidence="6" id="KW-0833">Ubl conjugation pathway</keyword>
<keyword evidence="5 8" id="KW-0863">Zinc-finger</keyword>
<dbReference type="InterPro" id="IPR045191">
    <property type="entry name" value="MBR1/2-like"/>
</dbReference>
<accession>A0A6V7QY99</accession>
<evidence type="ECO:0000256" key="1">
    <source>
        <dbReference type="ARBA" id="ARBA00000900"/>
    </source>
</evidence>
<dbReference type="EMBL" id="CAJEUB010000068">
    <property type="protein sequence ID" value="CAD1848099.1"/>
    <property type="molecule type" value="Genomic_DNA"/>
</dbReference>
<reference evidence="11" key="1">
    <citation type="submission" date="2020-07" db="EMBL/GenBank/DDBJ databases">
        <authorList>
            <person name="Lin J."/>
        </authorList>
    </citation>
    <scope>NUCLEOTIDE SEQUENCE</scope>
</reference>
<name>A0A6V7QY99_ANACO</name>
<keyword evidence="4" id="KW-0479">Metal-binding</keyword>